<dbReference type="AlphaFoldDB" id="A0AA88PJ82"/>
<evidence type="ECO:0000313" key="1">
    <source>
        <dbReference type="EMBL" id="KAK2883625.1"/>
    </source>
</evidence>
<dbReference type="Proteomes" id="UP001187343">
    <property type="component" value="Unassembled WGS sequence"/>
</dbReference>
<keyword evidence="2" id="KW-1185">Reference proteome</keyword>
<dbReference type="EMBL" id="JAUYZG010000017">
    <property type="protein sequence ID" value="KAK2883625.1"/>
    <property type="molecule type" value="Genomic_DNA"/>
</dbReference>
<protein>
    <submittedName>
        <fullName evidence="1">Uncharacterized protein</fullName>
    </submittedName>
</protein>
<comment type="caution">
    <text evidence="1">The sequence shown here is derived from an EMBL/GenBank/DDBJ whole genome shotgun (WGS) entry which is preliminary data.</text>
</comment>
<gene>
    <name evidence="1" type="ORF">Q8A67_017262</name>
</gene>
<sequence>MSTDSADAAAIPHSHLHSGHCSRRITRSFTGAFRPQCQQYLLLSGGCLHNTGCFATEAFRKTDLISGKKRKSLPQEQLLKVTVIVQQGMLQINCTRSWNLAGTQVV</sequence>
<organism evidence="1 2">
    <name type="scientific">Cirrhinus molitorella</name>
    <name type="common">mud carp</name>
    <dbReference type="NCBI Taxonomy" id="172907"/>
    <lineage>
        <taxon>Eukaryota</taxon>
        <taxon>Metazoa</taxon>
        <taxon>Chordata</taxon>
        <taxon>Craniata</taxon>
        <taxon>Vertebrata</taxon>
        <taxon>Euteleostomi</taxon>
        <taxon>Actinopterygii</taxon>
        <taxon>Neopterygii</taxon>
        <taxon>Teleostei</taxon>
        <taxon>Ostariophysi</taxon>
        <taxon>Cypriniformes</taxon>
        <taxon>Cyprinidae</taxon>
        <taxon>Labeoninae</taxon>
        <taxon>Labeonini</taxon>
        <taxon>Cirrhinus</taxon>
    </lineage>
</organism>
<proteinExistence type="predicted"/>
<name>A0AA88PJ82_9TELE</name>
<evidence type="ECO:0000313" key="2">
    <source>
        <dbReference type="Proteomes" id="UP001187343"/>
    </source>
</evidence>
<accession>A0AA88PJ82</accession>
<reference evidence="1" key="1">
    <citation type="submission" date="2023-08" db="EMBL/GenBank/DDBJ databases">
        <title>Chromosome-level Genome Assembly of mud carp (Cirrhinus molitorella).</title>
        <authorList>
            <person name="Liu H."/>
        </authorList>
    </citation>
    <scope>NUCLEOTIDE SEQUENCE</scope>
    <source>
        <strain evidence="1">Prfri</strain>
        <tissue evidence="1">Muscle</tissue>
    </source>
</reference>